<keyword evidence="3" id="KW-1185">Reference proteome</keyword>
<proteinExistence type="predicted"/>
<dbReference type="Gene3D" id="1.20.120.450">
    <property type="entry name" value="dinb family like domain"/>
    <property type="match status" value="1"/>
</dbReference>
<evidence type="ECO:0000313" key="3">
    <source>
        <dbReference type="Proteomes" id="UP001597055"/>
    </source>
</evidence>
<protein>
    <recommendedName>
        <fullName evidence="4">Mycothiol-dependent maleylpyruvate isomerase metal-binding domain-containing protein</fullName>
    </recommendedName>
</protein>
<name>A0ABW3AH61_9MICO</name>
<evidence type="ECO:0008006" key="4">
    <source>
        <dbReference type="Google" id="ProtNLM"/>
    </source>
</evidence>
<accession>A0ABW3AH61</accession>
<evidence type="ECO:0000256" key="1">
    <source>
        <dbReference type="SAM" id="MobiDB-lite"/>
    </source>
</evidence>
<feature type="region of interest" description="Disordered" evidence="1">
    <location>
        <begin position="214"/>
        <end position="234"/>
    </location>
</feature>
<evidence type="ECO:0000313" key="2">
    <source>
        <dbReference type="EMBL" id="MFD0790257.1"/>
    </source>
</evidence>
<gene>
    <name evidence="2" type="ORF">ACFQ0P_07605</name>
</gene>
<comment type="caution">
    <text evidence="2">The sequence shown here is derived from an EMBL/GenBank/DDBJ whole genome shotgun (WGS) entry which is preliminary data.</text>
</comment>
<feature type="compositionally biased region" description="Pro residues" evidence="1">
    <location>
        <begin position="220"/>
        <end position="234"/>
    </location>
</feature>
<dbReference type="Proteomes" id="UP001597055">
    <property type="component" value="Unassembled WGS sequence"/>
</dbReference>
<dbReference type="RefSeq" id="WP_204978001.1">
    <property type="nucleotide sequence ID" value="NZ_JBHTII010000001.1"/>
</dbReference>
<sequence length="234" mass="25062">MSGTRGIVSRPDIALVLPALARETDALVDRALSGFLDYDFLEHSILGGRLSGGHVVTYLAREADRMADLLLAAIGRPLPAPDRDRRWELGEGGNLRPGAVLVADLDVSAERLTNAMALVEDWSAVPAELQVVPAHRLLQVIVHHADLGRSWQDLSQTDAVTVVSMLPSILAGELTGFELVIRNDDRALTSASIADGTTEITGEPRALIAWATGRRVPGDAAPPDPPSPPLRVWI</sequence>
<reference evidence="3" key="1">
    <citation type="journal article" date="2019" name="Int. J. Syst. Evol. Microbiol.">
        <title>The Global Catalogue of Microorganisms (GCM) 10K type strain sequencing project: providing services to taxonomists for standard genome sequencing and annotation.</title>
        <authorList>
            <consortium name="The Broad Institute Genomics Platform"/>
            <consortium name="The Broad Institute Genome Sequencing Center for Infectious Disease"/>
            <person name="Wu L."/>
            <person name="Ma J."/>
        </authorList>
    </citation>
    <scope>NUCLEOTIDE SEQUENCE [LARGE SCALE GENOMIC DNA]</scope>
    <source>
        <strain evidence="3">CCUG 54523</strain>
    </source>
</reference>
<dbReference type="SUPFAM" id="SSF109854">
    <property type="entry name" value="DinB/YfiT-like putative metalloenzymes"/>
    <property type="match status" value="1"/>
</dbReference>
<organism evidence="2 3">
    <name type="scientific">Microbacterium insulae</name>
    <dbReference type="NCBI Taxonomy" id="483014"/>
    <lineage>
        <taxon>Bacteria</taxon>
        <taxon>Bacillati</taxon>
        <taxon>Actinomycetota</taxon>
        <taxon>Actinomycetes</taxon>
        <taxon>Micrococcales</taxon>
        <taxon>Microbacteriaceae</taxon>
        <taxon>Microbacterium</taxon>
    </lineage>
</organism>
<dbReference type="EMBL" id="JBHTII010000001">
    <property type="protein sequence ID" value="MFD0790257.1"/>
    <property type="molecule type" value="Genomic_DNA"/>
</dbReference>
<dbReference type="InterPro" id="IPR034660">
    <property type="entry name" value="DinB/YfiT-like"/>
</dbReference>